<evidence type="ECO:0000313" key="2">
    <source>
        <dbReference type="EMBL" id="MBA0731537.1"/>
    </source>
</evidence>
<dbReference type="EMBL" id="JABEZV010449943">
    <property type="protein sequence ID" value="MBA0731537.1"/>
    <property type="molecule type" value="Genomic_DNA"/>
</dbReference>
<evidence type="ECO:0000313" key="3">
    <source>
        <dbReference type="Proteomes" id="UP000593574"/>
    </source>
</evidence>
<protein>
    <submittedName>
        <fullName evidence="2">Uncharacterized protein</fullName>
    </submittedName>
</protein>
<name>A0A7J9B5C2_9ROSI</name>
<gene>
    <name evidence="2" type="ORF">Golax_020418</name>
</gene>
<sequence length="182" mass="20142">MEGNKKVGSSSSSLASELFGSKDLPSSSTGILGSIFAPPSKVFLLLLPYLFVLGRESLRHDLTTKRYDSPKEPWNTTNPGPYVNAQFLVPGNSLQIHSLISISGNSSKGHEGENQNMGNRNIYEEQRVEPCHLSSSIYYGGQDVCFNPRSREDLELNSVFNKDIREDDPGFASRGNWWQGTV</sequence>
<comment type="caution">
    <text evidence="2">The sequence shown here is derived from an EMBL/GenBank/DDBJ whole genome shotgun (WGS) entry which is preliminary data.</text>
</comment>
<organism evidence="2 3">
    <name type="scientific">Gossypium laxum</name>
    <dbReference type="NCBI Taxonomy" id="34288"/>
    <lineage>
        <taxon>Eukaryota</taxon>
        <taxon>Viridiplantae</taxon>
        <taxon>Streptophyta</taxon>
        <taxon>Embryophyta</taxon>
        <taxon>Tracheophyta</taxon>
        <taxon>Spermatophyta</taxon>
        <taxon>Magnoliopsida</taxon>
        <taxon>eudicotyledons</taxon>
        <taxon>Gunneridae</taxon>
        <taxon>Pentapetalae</taxon>
        <taxon>rosids</taxon>
        <taxon>malvids</taxon>
        <taxon>Malvales</taxon>
        <taxon>Malvaceae</taxon>
        <taxon>Malvoideae</taxon>
        <taxon>Gossypium</taxon>
    </lineage>
</organism>
<dbReference type="PANTHER" id="PTHR33738:SF1">
    <property type="entry name" value="PLANT_T7H20-70 PROTEIN"/>
    <property type="match status" value="1"/>
</dbReference>
<evidence type="ECO:0000256" key="1">
    <source>
        <dbReference type="SAM" id="Phobius"/>
    </source>
</evidence>
<dbReference type="PANTHER" id="PTHR33738">
    <property type="entry name" value="EMB|CAB82975.1"/>
    <property type="match status" value="1"/>
</dbReference>
<keyword evidence="1" id="KW-0472">Membrane</keyword>
<dbReference type="AlphaFoldDB" id="A0A7J9B5C2"/>
<feature type="transmembrane region" description="Helical" evidence="1">
    <location>
        <begin position="31"/>
        <end position="52"/>
    </location>
</feature>
<keyword evidence="1" id="KW-1133">Transmembrane helix</keyword>
<keyword evidence="3" id="KW-1185">Reference proteome</keyword>
<dbReference type="Proteomes" id="UP000593574">
    <property type="component" value="Unassembled WGS sequence"/>
</dbReference>
<keyword evidence="1" id="KW-0812">Transmembrane</keyword>
<reference evidence="2 3" key="1">
    <citation type="journal article" date="2019" name="Genome Biol. Evol.">
        <title>Insights into the evolution of the New World diploid cottons (Gossypium, subgenus Houzingenia) based on genome sequencing.</title>
        <authorList>
            <person name="Grover C.E."/>
            <person name="Arick M.A. 2nd"/>
            <person name="Thrash A."/>
            <person name="Conover J.L."/>
            <person name="Sanders W.S."/>
            <person name="Peterson D.G."/>
            <person name="Frelichowski J.E."/>
            <person name="Scheffler J.A."/>
            <person name="Scheffler B.E."/>
            <person name="Wendel J.F."/>
        </authorList>
    </citation>
    <scope>NUCLEOTIDE SEQUENCE [LARGE SCALE GENOMIC DNA]</scope>
    <source>
        <strain evidence="2">4</strain>
        <tissue evidence="2">Leaf</tissue>
    </source>
</reference>
<proteinExistence type="predicted"/>
<accession>A0A7J9B5C2</accession>